<comment type="caution">
    <text evidence="1">The sequence shown here is derived from an EMBL/GenBank/DDBJ whole genome shotgun (WGS) entry which is preliminary data.</text>
</comment>
<evidence type="ECO:0000313" key="1">
    <source>
        <dbReference type="EMBL" id="KAK7055850.1"/>
    </source>
</evidence>
<organism evidence="1 2">
    <name type="scientific">Favolaschia claudopus</name>
    <dbReference type="NCBI Taxonomy" id="2862362"/>
    <lineage>
        <taxon>Eukaryota</taxon>
        <taxon>Fungi</taxon>
        <taxon>Dikarya</taxon>
        <taxon>Basidiomycota</taxon>
        <taxon>Agaricomycotina</taxon>
        <taxon>Agaricomycetes</taxon>
        <taxon>Agaricomycetidae</taxon>
        <taxon>Agaricales</taxon>
        <taxon>Marasmiineae</taxon>
        <taxon>Mycenaceae</taxon>
        <taxon>Favolaschia</taxon>
    </lineage>
</organism>
<proteinExistence type="predicted"/>
<sequence length="430" mass="48856">MDPLRLDQLAALENWDTFTPDMKGYIPPKEVDLRESFTTIEDQLREYIDPTHMRDNDAPIMASSVSKGFPVARLKIGNETFSVPLSRRETTFLAHDLGNFHDRWGSMSIDVPKIMNDDALKAISFVILYALRNLRADNSLESNLQRLVVFREGCHQLSTTAETNSHKVTVFVFLPTLTDSGRVRVRATHESRVIDLDLSTDLSGDASAVAIYTGVEHAFLEIGLGDEVACLTYHQCVSNGGDYDIAPCLENLAGALPPLRDGFCLWRHKLIHNQDEPTVRLFLLDCHPKHIRDFLGDDATLLCHLAPLAKAYGFKLFISQLIYTESTTEEVYHEYEEWEGDLDTSNLEMSSRPQKTYEWVGLRDLGGQEVKQPDLLRLAETMVKRKKGYYYGFVEDLDHESNYEATDDSKYYTTVNYTHVRKATVLFVVA</sequence>
<dbReference type="EMBL" id="JAWWNJ010000005">
    <property type="protein sequence ID" value="KAK7055850.1"/>
    <property type="molecule type" value="Genomic_DNA"/>
</dbReference>
<dbReference type="AlphaFoldDB" id="A0AAW0DWA2"/>
<gene>
    <name evidence="1" type="ORF">R3P38DRAFT_2849270</name>
</gene>
<name>A0AAW0DWA2_9AGAR</name>
<protein>
    <submittedName>
        <fullName evidence="1">Uncharacterized protein</fullName>
    </submittedName>
</protein>
<evidence type="ECO:0000313" key="2">
    <source>
        <dbReference type="Proteomes" id="UP001362999"/>
    </source>
</evidence>
<accession>A0AAW0DWA2</accession>
<dbReference type="Proteomes" id="UP001362999">
    <property type="component" value="Unassembled WGS sequence"/>
</dbReference>
<keyword evidence="2" id="KW-1185">Reference proteome</keyword>
<reference evidence="1 2" key="1">
    <citation type="journal article" date="2024" name="J Genomics">
        <title>Draft genome sequencing and assembly of Favolaschia claudopus CIRM-BRFM 2984 isolated from oak limbs.</title>
        <authorList>
            <person name="Navarro D."/>
            <person name="Drula E."/>
            <person name="Chaduli D."/>
            <person name="Cazenave R."/>
            <person name="Ahrendt S."/>
            <person name="Wang J."/>
            <person name="Lipzen A."/>
            <person name="Daum C."/>
            <person name="Barry K."/>
            <person name="Grigoriev I.V."/>
            <person name="Favel A."/>
            <person name="Rosso M.N."/>
            <person name="Martin F."/>
        </authorList>
    </citation>
    <scope>NUCLEOTIDE SEQUENCE [LARGE SCALE GENOMIC DNA]</scope>
    <source>
        <strain evidence="1 2">CIRM-BRFM 2984</strain>
    </source>
</reference>